<dbReference type="InterPro" id="IPR036278">
    <property type="entry name" value="Sialidase_sf"/>
</dbReference>
<dbReference type="Proteomes" id="UP000293142">
    <property type="component" value="Unassembled WGS sequence"/>
</dbReference>
<dbReference type="CDD" id="cd15482">
    <property type="entry name" value="Sialidase_non-viral"/>
    <property type="match status" value="2"/>
</dbReference>
<dbReference type="SUPFAM" id="SSF50939">
    <property type="entry name" value="Sialidases"/>
    <property type="match status" value="1"/>
</dbReference>
<dbReference type="RefSeq" id="WP_131017667.1">
    <property type="nucleotide sequence ID" value="NZ_SIRE01000030.1"/>
</dbReference>
<keyword evidence="2" id="KW-1185">Reference proteome</keyword>
<evidence type="ECO:0000313" key="1">
    <source>
        <dbReference type="EMBL" id="TBL70729.1"/>
    </source>
</evidence>
<proteinExistence type="predicted"/>
<accession>A0A4Q9DHR3</accession>
<dbReference type="AlphaFoldDB" id="A0A4Q9DHR3"/>
<organism evidence="1 2">
    <name type="scientific">Paenibacillus thalictri</name>
    <dbReference type="NCBI Taxonomy" id="2527873"/>
    <lineage>
        <taxon>Bacteria</taxon>
        <taxon>Bacillati</taxon>
        <taxon>Bacillota</taxon>
        <taxon>Bacilli</taxon>
        <taxon>Bacillales</taxon>
        <taxon>Paenibacillaceae</taxon>
        <taxon>Paenibacillus</taxon>
    </lineage>
</organism>
<reference evidence="1 2" key="1">
    <citation type="submission" date="2019-02" db="EMBL/GenBank/DDBJ databases">
        <title>Paenibacillus sp. nov., isolated from surface-sterilized tissue of Thalictrum simplex L.</title>
        <authorList>
            <person name="Tuo L."/>
        </authorList>
    </citation>
    <scope>NUCLEOTIDE SEQUENCE [LARGE SCALE GENOMIC DNA]</scope>
    <source>
        <strain evidence="1 2">N2SHLJ1</strain>
    </source>
</reference>
<comment type="caution">
    <text evidence="1">The sequence shown here is derived from an EMBL/GenBank/DDBJ whole genome shotgun (WGS) entry which is preliminary data.</text>
</comment>
<protein>
    <submittedName>
        <fullName evidence="1">Exo-alpha-sialidase</fullName>
    </submittedName>
</protein>
<name>A0A4Q9DHR3_9BACL</name>
<dbReference type="Gene3D" id="2.120.10.10">
    <property type="match status" value="1"/>
</dbReference>
<sequence>MTRIRLLADEYIRVYESPEPATLFCGSPGITRLDNGRIVTTMDNGNQWKDWKYTQVANLNKLGKVFVSDDHGGTFRQTGEYPFFHARPFAAGQSLYVLGHRQDLMIIRSDDHGETWSEPVKLTEGEKWHQAPCNVHYANGNVYLVMEKMGYTDFEGWGVASLAPVLMRGRIGDDLTRRENWTFASELVFSETVDDSKLDYFGVPFFNTTPKKKEQVAPGRTSAPIGWLESNVVQFVDPDHYWYDAAGRTFHLWMRSHTGGTGYAAIAKVVENDDGTMTTMLESAPSGKTMLFVPCPGGQMKFHIVYDQVTKLYWLVSSQARDSMTRADRLPADRYGLPNNERDRLQLHFSKNCIDWCFAGLISAGAGTQHSRQYASMTIDGDDLHILSRSGDERSANPHDVYFASFHTVRNFRELVY</sequence>
<dbReference type="OrthoDB" id="3698617at2"/>
<dbReference type="EMBL" id="SIRE01000030">
    <property type="protein sequence ID" value="TBL70729.1"/>
    <property type="molecule type" value="Genomic_DNA"/>
</dbReference>
<evidence type="ECO:0000313" key="2">
    <source>
        <dbReference type="Proteomes" id="UP000293142"/>
    </source>
</evidence>
<gene>
    <name evidence="1" type="ORF">EYB31_32415</name>
</gene>